<protein>
    <submittedName>
        <fullName evidence="2">Uncharacterized protein</fullName>
    </submittedName>
</protein>
<organism evidence="2 3">
    <name type="scientific">Kingdonia uniflora</name>
    <dbReference type="NCBI Taxonomy" id="39325"/>
    <lineage>
        <taxon>Eukaryota</taxon>
        <taxon>Viridiplantae</taxon>
        <taxon>Streptophyta</taxon>
        <taxon>Embryophyta</taxon>
        <taxon>Tracheophyta</taxon>
        <taxon>Spermatophyta</taxon>
        <taxon>Magnoliopsida</taxon>
        <taxon>Ranunculales</taxon>
        <taxon>Circaeasteraceae</taxon>
        <taxon>Kingdonia</taxon>
    </lineage>
</organism>
<keyword evidence="3" id="KW-1185">Reference proteome</keyword>
<gene>
    <name evidence="2" type="ORF">GIB67_011739</name>
</gene>
<dbReference type="Proteomes" id="UP000541444">
    <property type="component" value="Unassembled WGS sequence"/>
</dbReference>
<name>A0A7J7LUL6_9MAGN</name>
<accession>A0A7J7LUL6</accession>
<evidence type="ECO:0000313" key="2">
    <source>
        <dbReference type="EMBL" id="KAF6146267.1"/>
    </source>
</evidence>
<sequence length="241" mass="26804">MGRSSVDEVLTSGMKNETESGGEGGLEQFPDFPGQLVSYLPGSNVLRKFCKAEGAIVGKWGKCVELSSRQFRGCTVAEGEEYFYLLADLEAEKCDRGIDESISLEYFDGDVQSDLSEGFLCYLSQLEYGLSLSFTNLANGVTNVIEACPIQINGNMGGHNCRTWNDNIIWVKGNFLQRDDEELLDLRFRSVKQSVKSTVERKVSLLDEVAEEETKLELVLGELGLSKKKKVESKLKKVEKT</sequence>
<evidence type="ECO:0000256" key="1">
    <source>
        <dbReference type="SAM" id="MobiDB-lite"/>
    </source>
</evidence>
<comment type="caution">
    <text evidence="2">The sequence shown here is derived from an EMBL/GenBank/DDBJ whole genome shotgun (WGS) entry which is preliminary data.</text>
</comment>
<reference evidence="2 3" key="1">
    <citation type="journal article" date="2020" name="IScience">
        <title>Genome Sequencing of the Endangered Kingdonia uniflora (Circaeasteraceae, Ranunculales) Reveals Potential Mechanisms of Evolutionary Specialization.</title>
        <authorList>
            <person name="Sun Y."/>
            <person name="Deng T."/>
            <person name="Zhang A."/>
            <person name="Moore M.J."/>
            <person name="Landis J.B."/>
            <person name="Lin N."/>
            <person name="Zhang H."/>
            <person name="Zhang X."/>
            <person name="Huang J."/>
            <person name="Zhang X."/>
            <person name="Sun H."/>
            <person name="Wang H."/>
        </authorList>
    </citation>
    <scope>NUCLEOTIDE SEQUENCE [LARGE SCALE GENOMIC DNA]</scope>
    <source>
        <strain evidence="2">TB1705</strain>
        <tissue evidence="2">Leaf</tissue>
    </source>
</reference>
<dbReference type="EMBL" id="JACGCM010002002">
    <property type="protein sequence ID" value="KAF6146267.1"/>
    <property type="molecule type" value="Genomic_DNA"/>
</dbReference>
<dbReference type="AlphaFoldDB" id="A0A7J7LUL6"/>
<proteinExistence type="predicted"/>
<evidence type="ECO:0000313" key="3">
    <source>
        <dbReference type="Proteomes" id="UP000541444"/>
    </source>
</evidence>
<feature type="region of interest" description="Disordered" evidence="1">
    <location>
        <begin position="1"/>
        <end position="26"/>
    </location>
</feature>